<organism evidence="1 2">
    <name type="scientific">Populus alba</name>
    <name type="common">White poplar</name>
    <dbReference type="NCBI Taxonomy" id="43335"/>
    <lineage>
        <taxon>Eukaryota</taxon>
        <taxon>Viridiplantae</taxon>
        <taxon>Streptophyta</taxon>
        <taxon>Embryophyta</taxon>
        <taxon>Tracheophyta</taxon>
        <taxon>Spermatophyta</taxon>
        <taxon>Magnoliopsida</taxon>
        <taxon>eudicotyledons</taxon>
        <taxon>Gunneridae</taxon>
        <taxon>Pentapetalae</taxon>
        <taxon>rosids</taxon>
        <taxon>fabids</taxon>
        <taxon>Malpighiales</taxon>
        <taxon>Salicaceae</taxon>
        <taxon>Saliceae</taxon>
        <taxon>Populus</taxon>
    </lineage>
</organism>
<accession>A0ACC4CB99</accession>
<comment type="caution">
    <text evidence="1">The sequence shown here is derived from an EMBL/GenBank/DDBJ whole genome shotgun (WGS) entry which is preliminary data.</text>
</comment>
<protein>
    <submittedName>
        <fullName evidence="1">Uncharacterized protein</fullName>
    </submittedName>
</protein>
<keyword evidence="2" id="KW-1185">Reference proteome</keyword>
<reference evidence="1 2" key="1">
    <citation type="journal article" date="2024" name="Plant Biotechnol. J.">
        <title>Genome and CRISPR/Cas9 system of a widespread forest tree (Populus alba) in the world.</title>
        <authorList>
            <person name="Liu Y.J."/>
            <person name="Jiang P.F."/>
            <person name="Han X.M."/>
            <person name="Li X.Y."/>
            <person name="Wang H.M."/>
            <person name="Wang Y.J."/>
            <person name="Wang X.X."/>
            <person name="Zeng Q.Y."/>
        </authorList>
    </citation>
    <scope>NUCLEOTIDE SEQUENCE [LARGE SCALE GENOMIC DNA]</scope>
    <source>
        <strain evidence="2">cv. PAL-ZL1</strain>
    </source>
</reference>
<sequence length="245" mass="27523">MQHTLITTTWCTSIEISGSDKKEDSHHPFSQKVISNSKACEIAFFRFLFPEEGWVVCRAFKKRTTGQTKSIEGWDSSYFYEESSGISSVVDPIDITRQPQGFLAHNFLCKQEIEGDNLSFMHSENFVQLPQLKSPSEPLIKRPTSSMSLISENNNSKNEEVEQNGVSNNNTQKVTDWRALDKFVASQLSQEERYDGDGVSSFVGAENNSDLPFLLLQSGRDDGNKFNGFLSSSSDCDIGICIFEK</sequence>
<name>A0ACC4CB99_POPAL</name>
<evidence type="ECO:0000313" key="1">
    <source>
        <dbReference type="EMBL" id="KAL3591961.1"/>
    </source>
</evidence>
<evidence type="ECO:0000313" key="2">
    <source>
        <dbReference type="Proteomes" id="UP000309997"/>
    </source>
</evidence>
<dbReference type="Proteomes" id="UP000309997">
    <property type="component" value="Unassembled WGS sequence"/>
</dbReference>
<gene>
    <name evidence="1" type="ORF">D5086_010601</name>
</gene>
<dbReference type="EMBL" id="RCHU02000005">
    <property type="protein sequence ID" value="KAL3591961.1"/>
    <property type="molecule type" value="Genomic_DNA"/>
</dbReference>
<proteinExistence type="predicted"/>